<gene>
    <name evidence="3" type="ORF">FHR32_002900</name>
</gene>
<sequence>MPRAEKLTMTTPPDSVRPDLTSVTDPADMPLLLTVEEAAERLRIGRTRMWHLVTTGTVRSIFIGRLRRVPIECLHEYVTNLLANGGQRQKTAA</sequence>
<dbReference type="NCBIfam" id="TIGR01764">
    <property type="entry name" value="excise"/>
    <property type="match status" value="1"/>
</dbReference>
<name>A0A7W7W9Z3_9ACTN</name>
<protein>
    <submittedName>
        <fullName evidence="3">Excisionase family DNA binding protein</fullName>
    </submittedName>
</protein>
<dbReference type="InterPro" id="IPR010093">
    <property type="entry name" value="SinI_DNA-bd"/>
</dbReference>
<feature type="domain" description="Helix-turn-helix" evidence="2">
    <location>
        <begin position="32"/>
        <end position="79"/>
    </location>
</feature>
<evidence type="ECO:0000256" key="1">
    <source>
        <dbReference type="SAM" id="MobiDB-lite"/>
    </source>
</evidence>
<evidence type="ECO:0000313" key="3">
    <source>
        <dbReference type="EMBL" id="MBB4938595.1"/>
    </source>
</evidence>
<dbReference type="Pfam" id="PF12728">
    <property type="entry name" value="HTH_17"/>
    <property type="match status" value="1"/>
</dbReference>
<evidence type="ECO:0000313" key="4">
    <source>
        <dbReference type="Proteomes" id="UP000534286"/>
    </source>
</evidence>
<accession>A0A7W7W9Z3</accession>
<dbReference type="InterPro" id="IPR041657">
    <property type="entry name" value="HTH_17"/>
</dbReference>
<dbReference type="EMBL" id="JACHJU010000001">
    <property type="protein sequence ID" value="MBB4938595.1"/>
    <property type="molecule type" value="Genomic_DNA"/>
</dbReference>
<dbReference type="RefSeq" id="WP_312882337.1">
    <property type="nucleotide sequence ID" value="NZ_BAABEK010000011.1"/>
</dbReference>
<dbReference type="Proteomes" id="UP000534286">
    <property type="component" value="Unassembled WGS sequence"/>
</dbReference>
<keyword evidence="4" id="KW-1185">Reference proteome</keyword>
<feature type="region of interest" description="Disordered" evidence="1">
    <location>
        <begin position="1"/>
        <end position="23"/>
    </location>
</feature>
<reference evidence="3 4" key="1">
    <citation type="submission" date="2020-08" db="EMBL/GenBank/DDBJ databases">
        <title>Sequencing the genomes of 1000 actinobacteria strains.</title>
        <authorList>
            <person name="Klenk H.-P."/>
        </authorList>
    </citation>
    <scope>NUCLEOTIDE SEQUENCE [LARGE SCALE GENOMIC DNA]</scope>
    <source>
        <strain evidence="3 4">DSM 43023</strain>
    </source>
</reference>
<comment type="caution">
    <text evidence="3">The sequence shown here is derived from an EMBL/GenBank/DDBJ whole genome shotgun (WGS) entry which is preliminary data.</text>
</comment>
<evidence type="ECO:0000259" key="2">
    <source>
        <dbReference type="Pfam" id="PF12728"/>
    </source>
</evidence>
<dbReference type="GO" id="GO:0003677">
    <property type="term" value="F:DNA binding"/>
    <property type="evidence" value="ECO:0007669"/>
    <property type="project" value="InterPro"/>
</dbReference>
<dbReference type="AlphaFoldDB" id="A0A7W7W9Z3"/>
<organism evidence="3 4">
    <name type="scientific">Streptosporangium album</name>
    <dbReference type="NCBI Taxonomy" id="47479"/>
    <lineage>
        <taxon>Bacteria</taxon>
        <taxon>Bacillati</taxon>
        <taxon>Actinomycetota</taxon>
        <taxon>Actinomycetes</taxon>
        <taxon>Streptosporangiales</taxon>
        <taxon>Streptosporangiaceae</taxon>
        <taxon>Streptosporangium</taxon>
    </lineage>
</organism>
<proteinExistence type="predicted"/>